<dbReference type="InterPro" id="IPR046666">
    <property type="entry name" value="DUF6775"/>
</dbReference>
<comment type="caution">
    <text evidence="1">The sequence shown here is derived from an EMBL/GenBank/DDBJ whole genome shotgun (WGS) entry which is preliminary data.</text>
</comment>
<reference evidence="1 2" key="1">
    <citation type="submission" date="2019-03" db="EMBL/GenBank/DDBJ databases">
        <title>Metabolic potential of uncultured bacteria and archaea associated with petroleum seepage in deep-sea sediments.</title>
        <authorList>
            <person name="Dong X."/>
            <person name="Hubert C."/>
        </authorList>
    </citation>
    <scope>NUCLEOTIDE SEQUENCE [LARGE SCALE GENOMIC DNA]</scope>
    <source>
        <strain evidence="1">E44_bin3</strain>
    </source>
</reference>
<proteinExistence type="predicted"/>
<dbReference type="Proteomes" id="UP000316517">
    <property type="component" value="Unassembled WGS sequence"/>
</dbReference>
<dbReference type="AlphaFoldDB" id="A0A523TGC1"/>
<organism evidence="1 2">
    <name type="scientific">Aerophobetes bacterium</name>
    <dbReference type="NCBI Taxonomy" id="2030807"/>
    <lineage>
        <taxon>Bacteria</taxon>
        <taxon>Candidatus Aerophobota</taxon>
    </lineage>
</organism>
<dbReference type="Pfam" id="PF20565">
    <property type="entry name" value="DUF6775"/>
    <property type="match status" value="1"/>
</dbReference>
<sequence>MKPPCFIYLYDAAKTDKLEVGKIANYLKRKLGKARLIIRDDFLVHHLSRLPSSRKEERVDFLARKLADIRIRQINEREFSKPLPAEVEYEKRNLLNPESKAFGILYEGFKLAALLGRLVPKGELSLECCHIAFTNQLFGTWDQNNHRYHARVSIYSFPSLISTVGLVEAPAKPKEFYLRRQLGSDAIVLKEEFKGRFIDYEDPRLTEVMKGYLLQALFFHMTGDPFCKDENCRLYNAHWQEEVIHAQLETPHELCKSHQAILHSLLSFPP</sequence>
<evidence type="ECO:0000313" key="2">
    <source>
        <dbReference type="Proteomes" id="UP000316517"/>
    </source>
</evidence>
<name>A0A523TGC1_UNCAE</name>
<dbReference type="EMBL" id="SOJT01000104">
    <property type="protein sequence ID" value="TET28989.1"/>
    <property type="molecule type" value="Genomic_DNA"/>
</dbReference>
<accession>A0A523TGC1</accession>
<evidence type="ECO:0000313" key="1">
    <source>
        <dbReference type="EMBL" id="TET28989.1"/>
    </source>
</evidence>
<gene>
    <name evidence="1" type="ORF">E3J68_02560</name>
</gene>
<protein>
    <submittedName>
        <fullName evidence="1">Uncharacterized protein</fullName>
    </submittedName>
</protein>